<evidence type="ECO:0000256" key="1">
    <source>
        <dbReference type="SAM" id="MobiDB-lite"/>
    </source>
</evidence>
<proteinExistence type="predicted"/>
<dbReference type="AlphaFoldDB" id="A0AA40DZ23"/>
<accession>A0AA40DZ23</accession>
<evidence type="ECO:0000313" key="2">
    <source>
        <dbReference type="EMBL" id="KAK0721804.1"/>
    </source>
</evidence>
<feature type="region of interest" description="Disordered" evidence="1">
    <location>
        <begin position="15"/>
        <end position="46"/>
    </location>
</feature>
<organism evidence="2 3">
    <name type="scientific">Lasiosphaeria miniovina</name>
    <dbReference type="NCBI Taxonomy" id="1954250"/>
    <lineage>
        <taxon>Eukaryota</taxon>
        <taxon>Fungi</taxon>
        <taxon>Dikarya</taxon>
        <taxon>Ascomycota</taxon>
        <taxon>Pezizomycotina</taxon>
        <taxon>Sordariomycetes</taxon>
        <taxon>Sordariomycetidae</taxon>
        <taxon>Sordariales</taxon>
        <taxon>Lasiosphaeriaceae</taxon>
        <taxon>Lasiosphaeria</taxon>
    </lineage>
</organism>
<dbReference type="Proteomes" id="UP001172101">
    <property type="component" value="Unassembled WGS sequence"/>
</dbReference>
<sequence length="208" mass="23704">MDFLYQDRQDAQCCAHTQGTKGGQERGSKDWAGRNNPRERGESETDFGLTPIYRRPSCCLILPSGLDNSKTRLRSTQRQGVEVESLPNPRVSFTLAGLDFPSWLTWLTYGVQKYGLVRNIVLSFIDKWVVFVTKYPQRWLGLLRSPYVPILCYLRCSRRQGGWREVIGWLVQPAELQGSESRGCLQQSVSGSRGILCQSPRNMSSPRR</sequence>
<feature type="compositionally biased region" description="Basic and acidic residues" evidence="1">
    <location>
        <begin position="23"/>
        <end position="43"/>
    </location>
</feature>
<comment type="caution">
    <text evidence="2">The sequence shown here is derived from an EMBL/GenBank/DDBJ whole genome shotgun (WGS) entry which is preliminary data.</text>
</comment>
<dbReference type="GeneID" id="85316966"/>
<keyword evidence="3" id="KW-1185">Reference proteome</keyword>
<dbReference type="RefSeq" id="XP_060297728.1">
    <property type="nucleotide sequence ID" value="XM_060433696.1"/>
</dbReference>
<protein>
    <submittedName>
        <fullName evidence="2">Uncharacterized protein</fullName>
    </submittedName>
</protein>
<dbReference type="EMBL" id="JAUIRO010000003">
    <property type="protein sequence ID" value="KAK0721804.1"/>
    <property type="molecule type" value="Genomic_DNA"/>
</dbReference>
<evidence type="ECO:0000313" key="3">
    <source>
        <dbReference type="Proteomes" id="UP001172101"/>
    </source>
</evidence>
<name>A0AA40DZ23_9PEZI</name>
<gene>
    <name evidence="2" type="ORF">B0T26DRAFT_193063</name>
</gene>
<reference evidence="2" key="1">
    <citation type="submission" date="2023-06" db="EMBL/GenBank/DDBJ databases">
        <title>Genome-scale phylogeny and comparative genomics of the fungal order Sordariales.</title>
        <authorList>
            <consortium name="Lawrence Berkeley National Laboratory"/>
            <person name="Hensen N."/>
            <person name="Bonometti L."/>
            <person name="Westerberg I."/>
            <person name="Brannstrom I.O."/>
            <person name="Guillou S."/>
            <person name="Cros-Aarteil S."/>
            <person name="Calhoun S."/>
            <person name="Haridas S."/>
            <person name="Kuo A."/>
            <person name="Mondo S."/>
            <person name="Pangilinan J."/>
            <person name="Riley R."/>
            <person name="LaButti K."/>
            <person name="Andreopoulos B."/>
            <person name="Lipzen A."/>
            <person name="Chen C."/>
            <person name="Yanf M."/>
            <person name="Daum C."/>
            <person name="Ng V."/>
            <person name="Clum A."/>
            <person name="Steindorff A."/>
            <person name="Ohm R."/>
            <person name="Martin F."/>
            <person name="Silar P."/>
            <person name="Natvig D."/>
            <person name="Lalanne C."/>
            <person name="Gautier V."/>
            <person name="Ament-velasquez S.L."/>
            <person name="Kruys A."/>
            <person name="Hutchinson M.I."/>
            <person name="Powell A.J."/>
            <person name="Barry K."/>
            <person name="Miller A.N."/>
            <person name="Grigoriev I.V."/>
            <person name="Debuchy R."/>
            <person name="Gladieux P."/>
            <person name="Thoren M.H."/>
            <person name="Johannesson H."/>
        </authorList>
    </citation>
    <scope>NUCLEOTIDE SEQUENCE</scope>
    <source>
        <strain evidence="2">SMH2392-1A</strain>
    </source>
</reference>